<dbReference type="Gene3D" id="1.25.40.180">
    <property type="match status" value="3"/>
</dbReference>
<evidence type="ECO:0000259" key="4">
    <source>
        <dbReference type="SMART" id="SM00543"/>
    </source>
</evidence>
<proteinExistence type="predicted"/>
<sequence length="1201" mass="133671">MSSTTAAQPQADCSTTISASNPAATTSARCQRRLQLRELNLAAWAETSHEADNQARLDTSLKRHTTLLTRLRSSIHTTATVPAILKEIASLSLDKYVEEAVGATFEGLAKCKTGPETWAAIEVVSALHQRFPHTFTPPLVSLILASLAPSTSSSATDREVREKEDTQRITKQRGLLRLLGELEVVGIVGKGSSTGADKTLSVNSGMVGELTWKILKEWLTSDKEQLSLVAPLAIALAKHLGPLYLPPPPTAAASTADDGAASAPAVDSHEFPALSSSKDDAETSSLVPREMKDKFRKLLLAYLDALGRKEGRNHLELQKQDKRNHEAYIRSGEVFEDREKIYERNVKNWERGWSSVTQLSEILGVAAPILPSLASTLTASSIVGTGTSSFQQGEEIGGPGSIWIDEEDKNFYEDLRELKGAVPGKFLGLGSKEEDAAVAEEEQEKDEHKMDVDKATTDEQEIIEADETPPAEHGVKAGPAAETEVDAPLAAGPAAQLTALLTRLVDASSRSSIDDIAIEFAFLNSKAARKRLVKHLASVNRNRQDLLPYYARLVGTLNTYMPDIGKELITILEEEFRYLQRKRQVDLAETRSKNLKFLSELTKFKVTPIHSILHVFKVLLDDFSGANIDNFCTVLEGCGRFLLRSEATSERMRLVLETYKRKKAAMHLDQRQITMLENAYYQCDPPDRPAIPPKERTPMQLYIRHLIYHQMSRNNVDKIAKLIRKLHWEDPAIVAKLHSAFTKVAKIKFSNIHLFAVLLDELVKFHSDFVVGVIDEVMENIRLGMEVNSFKYNQQRIATIKYLGEMYNYRVIESRVIFDTLWSLITFGHRKWQSTDFQRGSYVLIRKLRAITAQGHAHPAAPIPIDMPDDSFRIRLICVLLDTCGECFDRGQLRKKLDTFLIFFQSYVLTKRGIPMDVGFMVDDLFEKLRPKAARFANWEEAEKVASELRTQAGNRANGTTGGAGKGGQIEGAIVEEEEEEDEERPRIEVDSDTGKKSGDDSSGSDDGSEGESEDDEGDTSDHDDDDDDSNENTVEEDEDVEGAARPKDPNAMTEEEENEFSRDLAKMMAGTGGSAGGGVEVRNKPALFDVGVPFVRKTAPRGGRIDDDEETDGEDLRPKGMRFTLLTKKGNKQQTRSMEIPLESSIAVHTLEKRALDKAEQQQLKKLVLDYEQREEVAEKQAFKDEMARRGINLKFKVVP</sequence>
<dbReference type="AlphaFoldDB" id="A0A238FQV2"/>
<feature type="region of interest" description="Disordered" evidence="3">
    <location>
        <begin position="1098"/>
        <end position="1117"/>
    </location>
</feature>
<dbReference type="Pfam" id="PF04050">
    <property type="entry name" value="Upf2"/>
    <property type="match status" value="1"/>
</dbReference>
<dbReference type="Pfam" id="PF02854">
    <property type="entry name" value="MIF4G"/>
    <property type="match status" value="2"/>
</dbReference>
<dbReference type="STRING" id="269621.A0A238FQV2"/>
<dbReference type="InterPro" id="IPR007193">
    <property type="entry name" value="Upf2/Nmd2_C"/>
</dbReference>
<dbReference type="Gene3D" id="4.10.80.160">
    <property type="match status" value="1"/>
</dbReference>
<gene>
    <name evidence="5" type="ORF">BQ2448_7504</name>
</gene>
<accession>A0A238FQV2</accession>
<dbReference type="Proteomes" id="UP000198372">
    <property type="component" value="Unassembled WGS sequence"/>
</dbReference>
<evidence type="ECO:0000313" key="6">
    <source>
        <dbReference type="Proteomes" id="UP000198372"/>
    </source>
</evidence>
<dbReference type="OrthoDB" id="27832at2759"/>
<dbReference type="EMBL" id="FMSP01000018">
    <property type="protein sequence ID" value="SCV73578.1"/>
    <property type="molecule type" value="Genomic_DNA"/>
</dbReference>
<dbReference type="PANTHER" id="PTHR12839">
    <property type="entry name" value="NONSENSE-MEDIATED MRNA DECAY PROTEIN 2 UP-FRAMESHIFT SUPPRESSOR 2"/>
    <property type="match status" value="1"/>
</dbReference>
<evidence type="ECO:0000313" key="5">
    <source>
        <dbReference type="EMBL" id="SCV73578.1"/>
    </source>
</evidence>
<dbReference type="InterPro" id="IPR039762">
    <property type="entry name" value="Nmd2/UPF2"/>
</dbReference>
<feature type="region of interest" description="Disordered" evidence="3">
    <location>
        <begin position="434"/>
        <end position="453"/>
    </location>
</feature>
<dbReference type="GO" id="GO:0035145">
    <property type="term" value="C:exon-exon junction complex"/>
    <property type="evidence" value="ECO:0007669"/>
    <property type="project" value="TreeGrafter"/>
</dbReference>
<keyword evidence="6" id="KW-1185">Reference proteome</keyword>
<feature type="compositionally biased region" description="Basic and acidic residues" evidence="3">
    <location>
        <begin position="984"/>
        <end position="1000"/>
    </location>
</feature>
<reference evidence="6" key="1">
    <citation type="submission" date="2016-09" db="EMBL/GenBank/DDBJ databases">
        <authorList>
            <person name="Jeantristanb JTB J.-T."/>
            <person name="Ricardo R."/>
        </authorList>
    </citation>
    <scope>NUCLEOTIDE SEQUENCE [LARGE SCALE GENOMIC DNA]</scope>
</reference>
<feature type="domain" description="MIF4G" evidence="4">
    <location>
        <begin position="701"/>
        <end position="932"/>
    </location>
</feature>
<name>A0A238FQV2_9BASI</name>
<feature type="compositionally biased region" description="Acidic residues" evidence="3">
    <location>
        <begin position="974"/>
        <end position="983"/>
    </location>
</feature>
<evidence type="ECO:0000256" key="3">
    <source>
        <dbReference type="SAM" id="MobiDB-lite"/>
    </source>
</evidence>
<keyword evidence="2" id="KW-0963">Cytoplasm</keyword>
<feature type="region of interest" description="Disordered" evidence="3">
    <location>
        <begin position="251"/>
        <end position="286"/>
    </location>
</feature>
<feature type="compositionally biased region" description="Low complexity" evidence="3">
    <location>
        <begin position="251"/>
        <end position="265"/>
    </location>
</feature>
<evidence type="ECO:0000256" key="2">
    <source>
        <dbReference type="ARBA" id="ARBA00022490"/>
    </source>
</evidence>
<dbReference type="SMART" id="SM00543">
    <property type="entry name" value="MIF4G"/>
    <property type="match status" value="2"/>
</dbReference>
<dbReference type="InterPro" id="IPR016024">
    <property type="entry name" value="ARM-type_fold"/>
</dbReference>
<evidence type="ECO:0000256" key="1">
    <source>
        <dbReference type="ARBA" id="ARBA00004496"/>
    </source>
</evidence>
<organism evidence="5 6">
    <name type="scientific">Microbotryum intermedium</name>
    <dbReference type="NCBI Taxonomy" id="269621"/>
    <lineage>
        <taxon>Eukaryota</taxon>
        <taxon>Fungi</taxon>
        <taxon>Dikarya</taxon>
        <taxon>Basidiomycota</taxon>
        <taxon>Pucciniomycotina</taxon>
        <taxon>Microbotryomycetes</taxon>
        <taxon>Microbotryales</taxon>
        <taxon>Microbotryaceae</taxon>
        <taxon>Microbotryum</taxon>
    </lineage>
</organism>
<dbReference type="PANTHER" id="PTHR12839:SF7">
    <property type="entry name" value="REGULATOR OF NONSENSE TRANSCRIPTS 2"/>
    <property type="match status" value="1"/>
</dbReference>
<dbReference type="SUPFAM" id="SSF48371">
    <property type="entry name" value="ARM repeat"/>
    <property type="match status" value="2"/>
</dbReference>
<feature type="compositionally biased region" description="Gly residues" evidence="3">
    <location>
        <begin position="960"/>
        <end position="970"/>
    </location>
</feature>
<dbReference type="GO" id="GO:0003723">
    <property type="term" value="F:RNA binding"/>
    <property type="evidence" value="ECO:0007669"/>
    <property type="project" value="InterPro"/>
</dbReference>
<dbReference type="InterPro" id="IPR003890">
    <property type="entry name" value="MIF4G-like_typ-3"/>
</dbReference>
<feature type="region of interest" description="Disordered" evidence="3">
    <location>
        <begin position="950"/>
        <end position="1085"/>
    </location>
</feature>
<comment type="subcellular location">
    <subcellularLocation>
        <location evidence="1">Cytoplasm</location>
    </subcellularLocation>
</comment>
<feature type="compositionally biased region" description="Acidic residues" evidence="3">
    <location>
        <begin position="1003"/>
        <end position="1042"/>
    </location>
</feature>
<feature type="domain" description="MIF4G" evidence="4">
    <location>
        <begin position="494"/>
        <end position="686"/>
    </location>
</feature>
<dbReference type="GO" id="GO:0000184">
    <property type="term" value="P:nuclear-transcribed mRNA catabolic process, nonsense-mediated decay"/>
    <property type="evidence" value="ECO:0007669"/>
    <property type="project" value="InterPro"/>
</dbReference>
<protein>
    <submittedName>
        <fullName evidence="5">BQ2448_7504 protein</fullName>
    </submittedName>
</protein>
<dbReference type="GO" id="GO:0005737">
    <property type="term" value="C:cytoplasm"/>
    <property type="evidence" value="ECO:0007669"/>
    <property type="project" value="UniProtKB-SubCell"/>
</dbReference>
<feature type="compositionally biased region" description="Gly residues" evidence="3">
    <location>
        <begin position="1071"/>
        <end position="1080"/>
    </location>
</feature>